<feature type="region of interest" description="Disordered" evidence="3">
    <location>
        <begin position="259"/>
        <end position="310"/>
    </location>
</feature>
<dbReference type="Proteomes" id="UP001153954">
    <property type="component" value="Unassembled WGS sequence"/>
</dbReference>
<keyword evidence="6" id="KW-1185">Reference proteome</keyword>
<evidence type="ECO:0000256" key="2">
    <source>
        <dbReference type="PROSITE-ProRule" id="PRU00124"/>
    </source>
</evidence>
<dbReference type="SMART" id="SM00192">
    <property type="entry name" value="LDLa"/>
    <property type="match status" value="1"/>
</dbReference>
<dbReference type="PROSITE" id="PS50068">
    <property type="entry name" value="LDLRA_2"/>
    <property type="match status" value="1"/>
</dbReference>
<dbReference type="SUPFAM" id="SSF57424">
    <property type="entry name" value="LDL receptor-like module"/>
    <property type="match status" value="1"/>
</dbReference>
<dbReference type="EMBL" id="CAKOGL010000031">
    <property type="protein sequence ID" value="CAH2107894.1"/>
    <property type="molecule type" value="Genomic_DNA"/>
</dbReference>
<dbReference type="PANTHER" id="PTHR46876">
    <property type="entry name" value="LOW-DENSITY LIPOPROTEIN RECEPTOR-RELATED PROTEIN 11"/>
    <property type="match status" value="1"/>
</dbReference>
<evidence type="ECO:0000256" key="1">
    <source>
        <dbReference type="ARBA" id="ARBA00023157"/>
    </source>
</evidence>
<comment type="caution">
    <text evidence="2">Lacks conserved residue(s) required for the propagation of feature annotation.</text>
</comment>
<dbReference type="InterPro" id="IPR023415">
    <property type="entry name" value="LDLR_class-A_CS"/>
</dbReference>
<dbReference type="CDD" id="cd00112">
    <property type="entry name" value="LDLa"/>
    <property type="match status" value="1"/>
</dbReference>
<dbReference type="InterPro" id="IPR002172">
    <property type="entry name" value="LDrepeatLR_classA_rpt"/>
</dbReference>
<evidence type="ECO:0000256" key="3">
    <source>
        <dbReference type="SAM" id="MobiDB-lite"/>
    </source>
</evidence>
<reference evidence="5" key="1">
    <citation type="submission" date="2022-03" db="EMBL/GenBank/DDBJ databases">
        <authorList>
            <person name="Tunstrom K."/>
        </authorList>
    </citation>
    <scope>NUCLEOTIDE SEQUENCE</scope>
</reference>
<feature type="transmembrane region" description="Helical" evidence="4">
    <location>
        <begin position="353"/>
        <end position="374"/>
    </location>
</feature>
<keyword evidence="1" id="KW-1015">Disulfide bond</keyword>
<name>A0AAU9V8V4_EUPED</name>
<evidence type="ECO:0000313" key="6">
    <source>
        <dbReference type="Proteomes" id="UP001153954"/>
    </source>
</evidence>
<sequence length="402" mass="43033">MSLVTCEAGRCSRYQFECRRGGECIAVYNACDGVPQCADGSDEAPELGCPASPVPPTRPAPPATSPHPAAAANIARATSPPAPALPASQVQVLDSAEDGGNAVNVVSGNDPLVEGPDMWPHRLTQAQPQHRYNSASNVGSGGSHIFSHKGGLLQESAFEPPAPNVPWPRRAWQAPPAPLIDGMDAERGWGAYGRLDWPDTEPRRAWPVPPRPEPEIPVYMPPKTMPEMPMMYSSQRQTLRDSPKKGFDLINQNQPLDFQTEAPALPHPPVAPLVDDTPDQREEKKSPVIENTTKKKVLKDNLTESSKSSSVAAGASAGAAAGAMPHEAAAAALEARERWPPDEHDGLSEHPPAAVLLLVLGTLMTVALGGLLVCRARAARRRRRAHPRLALDADYLVNGMYL</sequence>
<dbReference type="PANTHER" id="PTHR46876:SF1">
    <property type="entry name" value="LOW-DENSITY LIPOPROTEIN RECEPTOR-RELATED PROTEIN 11"/>
    <property type="match status" value="1"/>
</dbReference>
<keyword evidence="4" id="KW-1133">Transmembrane helix</keyword>
<dbReference type="InterPro" id="IPR036055">
    <property type="entry name" value="LDL_receptor-like_sf"/>
</dbReference>
<proteinExistence type="predicted"/>
<dbReference type="PROSITE" id="PS01209">
    <property type="entry name" value="LDLRA_1"/>
    <property type="match status" value="1"/>
</dbReference>
<feature type="compositionally biased region" description="Pro residues" evidence="3">
    <location>
        <begin position="52"/>
        <end position="65"/>
    </location>
</feature>
<protein>
    <submittedName>
        <fullName evidence="5">Uncharacterized protein</fullName>
    </submittedName>
</protein>
<feature type="region of interest" description="Disordered" evidence="3">
    <location>
        <begin position="42"/>
        <end position="73"/>
    </location>
</feature>
<dbReference type="Gene3D" id="4.10.400.10">
    <property type="entry name" value="Low-density Lipoprotein Receptor"/>
    <property type="match status" value="1"/>
</dbReference>
<dbReference type="AlphaFoldDB" id="A0AAU9V8V4"/>
<accession>A0AAU9V8V4</accession>
<organism evidence="5 6">
    <name type="scientific">Euphydryas editha</name>
    <name type="common">Edith's checkerspot</name>
    <dbReference type="NCBI Taxonomy" id="104508"/>
    <lineage>
        <taxon>Eukaryota</taxon>
        <taxon>Metazoa</taxon>
        <taxon>Ecdysozoa</taxon>
        <taxon>Arthropoda</taxon>
        <taxon>Hexapoda</taxon>
        <taxon>Insecta</taxon>
        <taxon>Pterygota</taxon>
        <taxon>Neoptera</taxon>
        <taxon>Endopterygota</taxon>
        <taxon>Lepidoptera</taxon>
        <taxon>Glossata</taxon>
        <taxon>Ditrysia</taxon>
        <taxon>Papilionoidea</taxon>
        <taxon>Nymphalidae</taxon>
        <taxon>Nymphalinae</taxon>
        <taxon>Euphydryas</taxon>
    </lineage>
</organism>
<dbReference type="Pfam" id="PF00057">
    <property type="entry name" value="Ldl_recept_a"/>
    <property type="match status" value="1"/>
</dbReference>
<evidence type="ECO:0000256" key="4">
    <source>
        <dbReference type="SAM" id="Phobius"/>
    </source>
</evidence>
<feature type="compositionally biased region" description="Basic and acidic residues" evidence="3">
    <location>
        <begin position="278"/>
        <end position="287"/>
    </location>
</feature>
<comment type="caution">
    <text evidence="5">The sequence shown here is derived from an EMBL/GenBank/DDBJ whole genome shotgun (WGS) entry which is preliminary data.</text>
</comment>
<keyword evidence="4" id="KW-0472">Membrane</keyword>
<gene>
    <name evidence="5" type="ORF">EEDITHA_LOCUS21882</name>
</gene>
<keyword evidence="4" id="KW-0812">Transmembrane</keyword>
<evidence type="ECO:0000313" key="5">
    <source>
        <dbReference type="EMBL" id="CAH2107894.1"/>
    </source>
</evidence>